<dbReference type="Pfam" id="PF20414">
    <property type="entry name" value="DUF6698"/>
    <property type="match status" value="1"/>
</dbReference>
<sequence length="592" mass="65033">MARRKRATSVSSSSSSDSSISSQSAVAVPPKKISKKLTRPKKRRRSSDDDEKMNMEPETDPHEEFTKQLITVGLSLQQRDAAENGDVSEDEDIRVSRDKRLSKMSPKIQDRYKRNYAHLLQLAPSLKPLLGDPRRTSELNAIIKKMDATISATRSDDTSRLKNQIGHYAAFNLRSPIMPPVYDGTGSRTHLGSNHPILARFLCPVRELKEFSKDAEKAQKKLQSGKIKMTASALPAFLWAGDLPGKDYDDNNMFEGMFGGHLLERTMRHIFTSPSSAYGEQTRATRTCNAALHNMTTVEAAHIAYGCLQVRFGIGAKNAWSEVDGDFNYRDFYNNIVDLIEDSPDPEWKDELLRAWNMKLFKNEEGREGDSITSKDNDISSTSREGRDDDLARVRAQMAARRAAKAAPAHPPSPPPSLSPPPPPRKSTPARPSEPMPSRETTPVPPPTHRPVPTPRPVATPRPVPTPRPVATPRPVPTPRPIPARKPVPTPSAPAPAPPREPTPAPREPTPAPSAPKRVSPRKLPAPSAPAPAHAESPAPSDLTGSESDNESEPVQVKGKRKAKKGSTKVSKPKRGKAAPSAEAKPRRRSRK</sequence>
<organism evidence="2 3">
    <name type="scientific">Suillus plorans</name>
    <dbReference type="NCBI Taxonomy" id="116603"/>
    <lineage>
        <taxon>Eukaryota</taxon>
        <taxon>Fungi</taxon>
        <taxon>Dikarya</taxon>
        <taxon>Basidiomycota</taxon>
        <taxon>Agaricomycotina</taxon>
        <taxon>Agaricomycetes</taxon>
        <taxon>Agaricomycetidae</taxon>
        <taxon>Boletales</taxon>
        <taxon>Suillineae</taxon>
        <taxon>Suillaceae</taxon>
        <taxon>Suillus</taxon>
    </lineage>
</organism>
<evidence type="ECO:0000313" key="3">
    <source>
        <dbReference type="Proteomes" id="UP000719766"/>
    </source>
</evidence>
<dbReference type="InterPro" id="IPR046521">
    <property type="entry name" value="DUF6698"/>
</dbReference>
<feature type="compositionally biased region" description="Basic and acidic residues" evidence="1">
    <location>
        <begin position="52"/>
        <end position="65"/>
    </location>
</feature>
<evidence type="ECO:0000256" key="1">
    <source>
        <dbReference type="SAM" id="MobiDB-lite"/>
    </source>
</evidence>
<protein>
    <submittedName>
        <fullName evidence="2">Uncharacterized protein</fullName>
    </submittedName>
</protein>
<dbReference type="EMBL" id="JABBWE010000080">
    <property type="protein sequence ID" value="KAG1787370.1"/>
    <property type="molecule type" value="Genomic_DNA"/>
</dbReference>
<comment type="caution">
    <text evidence="2">The sequence shown here is derived from an EMBL/GenBank/DDBJ whole genome shotgun (WGS) entry which is preliminary data.</text>
</comment>
<dbReference type="Proteomes" id="UP000719766">
    <property type="component" value="Unassembled WGS sequence"/>
</dbReference>
<name>A0A9P7AFR0_9AGAM</name>
<accession>A0A9P7AFR0</accession>
<feature type="compositionally biased region" description="Low complexity" evidence="1">
    <location>
        <begin position="394"/>
        <end position="408"/>
    </location>
</feature>
<feature type="compositionally biased region" description="Basic and acidic residues" evidence="1">
    <location>
        <begin position="365"/>
        <end position="393"/>
    </location>
</feature>
<feature type="compositionally biased region" description="Pro residues" evidence="1">
    <location>
        <begin position="443"/>
        <end position="514"/>
    </location>
</feature>
<gene>
    <name evidence="2" type="ORF">HD556DRAFT_1448861</name>
</gene>
<feature type="compositionally biased region" description="Low complexity" evidence="1">
    <location>
        <begin position="9"/>
        <end position="24"/>
    </location>
</feature>
<feature type="region of interest" description="Disordered" evidence="1">
    <location>
        <begin position="1"/>
        <end position="65"/>
    </location>
</feature>
<dbReference type="RefSeq" id="XP_041154725.1">
    <property type="nucleotide sequence ID" value="XM_041307505.1"/>
</dbReference>
<evidence type="ECO:0000313" key="2">
    <source>
        <dbReference type="EMBL" id="KAG1787370.1"/>
    </source>
</evidence>
<dbReference type="GeneID" id="64601269"/>
<dbReference type="AlphaFoldDB" id="A0A9P7AFR0"/>
<keyword evidence="3" id="KW-1185">Reference proteome</keyword>
<feature type="compositionally biased region" description="Low complexity" evidence="1">
    <location>
        <begin position="531"/>
        <end position="541"/>
    </location>
</feature>
<feature type="region of interest" description="Disordered" evidence="1">
    <location>
        <begin position="365"/>
        <end position="592"/>
    </location>
</feature>
<reference evidence="2" key="1">
    <citation type="journal article" date="2020" name="New Phytol.">
        <title>Comparative genomics reveals dynamic genome evolution in host specialist ectomycorrhizal fungi.</title>
        <authorList>
            <person name="Lofgren L.A."/>
            <person name="Nguyen N.H."/>
            <person name="Vilgalys R."/>
            <person name="Ruytinx J."/>
            <person name="Liao H.L."/>
            <person name="Branco S."/>
            <person name="Kuo A."/>
            <person name="LaButti K."/>
            <person name="Lipzen A."/>
            <person name="Andreopoulos W."/>
            <person name="Pangilinan J."/>
            <person name="Riley R."/>
            <person name="Hundley H."/>
            <person name="Na H."/>
            <person name="Barry K."/>
            <person name="Grigoriev I.V."/>
            <person name="Stajich J.E."/>
            <person name="Kennedy P.G."/>
        </authorList>
    </citation>
    <scope>NUCLEOTIDE SEQUENCE</scope>
    <source>
        <strain evidence="2">S12</strain>
    </source>
</reference>
<feature type="compositionally biased region" description="Pro residues" evidence="1">
    <location>
        <begin position="409"/>
        <end position="426"/>
    </location>
</feature>
<feature type="compositionally biased region" description="Basic residues" evidence="1">
    <location>
        <begin position="32"/>
        <end position="45"/>
    </location>
</feature>
<feature type="compositionally biased region" description="Basic residues" evidence="1">
    <location>
        <begin position="558"/>
        <end position="577"/>
    </location>
</feature>
<dbReference type="OrthoDB" id="3220614at2759"/>
<proteinExistence type="predicted"/>